<dbReference type="InterPro" id="IPR026817">
    <property type="entry name" value="Ect2"/>
</dbReference>
<dbReference type="OrthoDB" id="9997817at2759"/>
<dbReference type="Gene3D" id="3.40.50.10190">
    <property type="entry name" value="BRCT domain"/>
    <property type="match status" value="2"/>
</dbReference>
<dbReference type="InterPro" id="IPR001357">
    <property type="entry name" value="BRCT_dom"/>
</dbReference>
<evidence type="ECO:0000313" key="2">
    <source>
        <dbReference type="EMBL" id="CAG5121443.1"/>
    </source>
</evidence>
<gene>
    <name evidence="2" type="ORF">CUNI_LOCUS7001</name>
</gene>
<dbReference type="SUPFAM" id="SSF52113">
    <property type="entry name" value="BRCT domain"/>
    <property type="match status" value="1"/>
</dbReference>
<feature type="non-terminal residue" evidence="2">
    <location>
        <position position="1"/>
    </location>
</feature>
<dbReference type="EMBL" id="CAJHNH020001089">
    <property type="protein sequence ID" value="CAG5121443.1"/>
    <property type="molecule type" value="Genomic_DNA"/>
</dbReference>
<dbReference type="GO" id="GO:0005085">
    <property type="term" value="F:guanyl-nucleotide exchange factor activity"/>
    <property type="evidence" value="ECO:0007669"/>
    <property type="project" value="InterPro"/>
</dbReference>
<dbReference type="Proteomes" id="UP000678393">
    <property type="component" value="Unassembled WGS sequence"/>
</dbReference>
<dbReference type="GO" id="GO:0005634">
    <property type="term" value="C:nucleus"/>
    <property type="evidence" value="ECO:0007669"/>
    <property type="project" value="InterPro"/>
</dbReference>
<feature type="domain" description="BRCT" evidence="1">
    <location>
        <begin position="1"/>
        <end position="51"/>
    </location>
</feature>
<feature type="non-terminal residue" evidence="2">
    <location>
        <position position="142"/>
    </location>
</feature>
<dbReference type="GO" id="GO:0000281">
    <property type="term" value="P:mitotic cytokinesis"/>
    <property type="evidence" value="ECO:0007669"/>
    <property type="project" value="TreeGrafter"/>
</dbReference>
<proteinExistence type="predicted"/>
<dbReference type="GO" id="GO:0005096">
    <property type="term" value="F:GTPase activator activity"/>
    <property type="evidence" value="ECO:0007669"/>
    <property type="project" value="InterPro"/>
</dbReference>
<dbReference type="GO" id="GO:0007399">
    <property type="term" value="P:nervous system development"/>
    <property type="evidence" value="ECO:0007669"/>
    <property type="project" value="TreeGrafter"/>
</dbReference>
<evidence type="ECO:0000313" key="3">
    <source>
        <dbReference type="Proteomes" id="UP000678393"/>
    </source>
</evidence>
<dbReference type="PANTHER" id="PTHR16777">
    <property type="entry name" value="PROTEIN ECT2"/>
    <property type="match status" value="1"/>
</dbReference>
<keyword evidence="3" id="KW-1185">Reference proteome</keyword>
<organism evidence="2 3">
    <name type="scientific">Candidula unifasciata</name>
    <dbReference type="NCBI Taxonomy" id="100452"/>
    <lineage>
        <taxon>Eukaryota</taxon>
        <taxon>Metazoa</taxon>
        <taxon>Spiralia</taxon>
        <taxon>Lophotrochozoa</taxon>
        <taxon>Mollusca</taxon>
        <taxon>Gastropoda</taxon>
        <taxon>Heterobranchia</taxon>
        <taxon>Euthyneura</taxon>
        <taxon>Panpulmonata</taxon>
        <taxon>Eupulmonata</taxon>
        <taxon>Stylommatophora</taxon>
        <taxon>Helicina</taxon>
        <taxon>Helicoidea</taxon>
        <taxon>Geomitridae</taxon>
        <taxon>Candidula</taxon>
    </lineage>
</organism>
<dbReference type="Pfam" id="PF00533">
    <property type="entry name" value="BRCT"/>
    <property type="match status" value="1"/>
</dbReference>
<sequence length="142" mass="16273">VWLVDRVHYMGGSVRRDESIRLTHVVANVTHGTKYRYAVNMGKPIMCEDWISRMWSDRDDPDCHASQLKMAGYRMKPFYECCLCFLGFAKEEQKHMEELTIENGGSVAEQGAADLTHLVVDDQNVKEIPPDIPLPQYVVRGE</sequence>
<dbReference type="GO" id="GO:0005938">
    <property type="term" value="C:cell cortex"/>
    <property type="evidence" value="ECO:0007669"/>
    <property type="project" value="TreeGrafter"/>
</dbReference>
<name>A0A8S3YWF8_9EUPU</name>
<accession>A0A8S3YWF8</accession>
<dbReference type="InterPro" id="IPR036420">
    <property type="entry name" value="BRCT_dom_sf"/>
</dbReference>
<dbReference type="Pfam" id="PF12738">
    <property type="entry name" value="PTCB-BRCT"/>
    <property type="match status" value="1"/>
</dbReference>
<evidence type="ECO:0000259" key="1">
    <source>
        <dbReference type="PROSITE" id="PS50172"/>
    </source>
</evidence>
<comment type="caution">
    <text evidence="2">The sequence shown here is derived from an EMBL/GenBank/DDBJ whole genome shotgun (WGS) entry which is preliminary data.</text>
</comment>
<dbReference type="GO" id="GO:2000431">
    <property type="term" value="P:regulation of cytokinesis, actomyosin contractile ring assembly"/>
    <property type="evidence" value="ECO:0007669"/>
    <property type="project" value="InterPro"/>
</dbReference>
<reference evidence="2" key="1">
    <citation type="submission" date="2021-04" db="EMBL/GenBank/DDBJ databases">
        <authorList>
            <consortium name="Molecular Ecology Group"/>
        </authorList>
    </citation>
    <scope>NUCLEOTIDE SEQUENCE</scope>
</reference>
<protein>
    <recommendedName>
        <fullName evidence="1">BRCT domain-containing protein</fullName>
    </recommendedName>
</protein>
<dbReference type="PANTHER" id="PTHR16777:SF2">
    <property type="entry name" value="PROTEIN ECT2"/>
    <property type="match status" value="1"/>
</dbReference>
<dbReference type="AlphaFoldDB" id="A0A8S3YWF8"/>
<dbReference type="PROSITE" id="PS50172">
    <property type="entry name" value="BRCT"/>
    <property type="match status" value="1"/>
</dbReference>